<dbReference type="InterPro" id="IPR005964">
    <property type="entry name" value="Glc/Gal_transptr_bac"/>
</dbReference>
<feature type="transmembrane region" description="Helical" evidence="8">
    <location>
        <begin position="85"/>
        <end position="105"/>
    </location>
</feature>
<reference evidence="9 10" key="1">
    <citation type="submission" date="2016-10" db="EMBL/GenBank/DDBJ databases">
        <authorList>
            <person name="de Groot N.N."/>
        </authorList>
    </citation>
    <scope>NUCLEOTIDE SEQUENCE [LARGE SCALE GENOMIC DNA]</scope>
    <source>
        <strain evidence="9 10">LMG 2247</strain>
    </source>
</reference>
<feature type="transmembrane region" description="Helical" evidence="8">
    <location>
        <begin position="338"/>
        <end position="361"/>
    </location>
</feature>
<dbReference type="GO" id="GO:0055056">
    <property type="term" value="F:D-glucose transmembrane transporter activity"/>
    <property type="evidence" value="ECO:0007669"/>
    <property type="project" value="InterPro"/>
</dbReference>
<dbReference type="NCBIfam" id="TIGR01272">
    <property type="entry name" value="gluP"/>
    <property type="match status" value="1"/>
</dbReference>
<dbReference type="OrthoDB" id="9795150at2"/>
<evidence type="ECO:0000256" key="6">
    <source>
        <dbReference type="ARBA" id="ARBA00022989"/>
    </source>
</evidence>
<comment type="similarity">
    <text evidence="3">Belongs to the major facilitator superfamily. FHS transporter (TC 2.A.1.7) family.</text>
</comment>
<dbReference type="InterPro" id="IPR036259">
    <property type="entry name" value="MFS_trans_sf"/>
</dbReference>
<evidence type="ECO:0000313" key="10">
    <source>
        <dbReference type="Proteomes" id="UP000199706"/>
    </source>
</evidence>
<evidence type="ECO:0000256" key="2">
    <source>
        <dbReference type="ARBA" id="ARBA00004429"/>
    </source>
</evidence>
<feature type="transmembrane region" description="Helical" evidence="8">
    <location>
        <begin position="287"/>
        <end position="306"/>
    </location>
</feature>
<feature type="transmembrane region" description="Helical" evidence="8">
    <location>
        <begin position="315"/>
        <end position="332"/>
    </location>
</feature>
<name>A0A1G8HG96_9BURK</name>
<dbReference type="RefSeq" id="WP_090690128.1">
    <property type="nucleotide sequence ID" value="NZ_FNCJ01000016.1"/>
</dbReference>
<dbReference type="CDD" id="cd17394">
    <property type="entry name" value="MFS_FucP_like"/>
    <property type="match status" value="1"/>
</dbReference>
<comment type="subcellular location">
    <subcellularLocation>
        <location evidence="2">Cell inner membrane</location>
        <topology evidence="2">Multi-pass membrane protein</topology>
    </subcellularLocation>
</comment>
<dbReference type="GO" id="GO:0005886">
    <property type="term" value="C:plasma membrane"/>
    <property type="evidence" value="ECO:0007669"/>
    <property type="project" value="UniProtKB-SubCell"/>
</dbReference>
<accession>A0A1G8HG96</accession>
<dbReference type="PANTHER" id="PTHR43702">
    <property type="entry name" value="L-FUCOSE-PROTON SYMPORTER"/>
    <property type="match status" value="1"/>
</dbReference>
<dbReference type="Pfam" id="PF07690">
    <property type="entry name" value="MFS_1"/>
    <property type="match status" value="1"/>
</dbReference>
<gene>
    <name evidence="9" type="ORF">SAMN05216466_116138</name>
</gene>
<feature type="transmembrane region" description="Helical" evidence="8">
    <location>
        <begin position="373"/>
        <end position="392"/>
    </location>
</feature>
<evidence type="ECO:0000256" key="8">
    <source>
        <dbReference type="SAM" id="Phobius"/>
    </source>
</evidence>
<feature type="transmembrane region" description="Helical" evidence="8">
    <location>
        <begin position="201"/>
        <end position="222"/>
    </location>
</feature>
<protein>
    <submittedName>
        <fullName evidence="9">Glucose/galactose transporter</fullName>
    </submittedName>
</protein>
<evidence type="ECO:0000256" key="7">
    <source>
        <dbReference type="ARBA" id="ARBA00023136"/>
    </source>
</evidence>
<comment type="function">
    <text evidence="1">Intake of glucose and galactose.</text>
</comment>
<evidence type="ECO:0000256" key="4">
    <source>
        <dbReference type="ARBA" id="ARBA00022475"/>
    </source>
</evidence>
<evidence type="ECO:0000256" key="3">
    <source>
        <dbReference type="ARBA" id="ARBA00009120"/>
    </source>
</evidence>
<evidence type="ECO:0000256" key="1">
    <source>
        <dbReference type="ARBA" id="ARBA00003321"/>
    </source>
</evidence>
<dbReference type="AlphaFoldDB" id="A0A1G8HG96"/>
<keyword evidence="6 8" id="KW-1133">Transmembrane helix</keyword>
<dbReference type="SUPFAM" id="SSF103473">
    <property type="entry name" value="MFS general substrate transporter"/>
    <property type="match status" value="1"/>
</dbReference>
<feature type="transmembrane region" description="Helical" evidence="8">
    <location>
        <begin position="151"/>
        <end position="172"/>
    </location>
</feature>
<keyword evidence="7 8" id="KW-0472">Membrane</keyword>
<organism evidence="9 10">
    <name type="scientific">Paraburkholderia phenazinium</name>
    <dbReference type="NCBI Taxonomy" id="60549"/>
    <lineage>
        <taxon>Bacteria</taxon>
        <taxon>Pseudomonadati</taxon>
        <taxon>Pseudomonadota</taxon>
        <taxon>Betaproteobacteria</taxon>
        <taxon>Burkholderiales</taxon>
        <taxon>Burkholderiaceae</taxon>
        <taxon>Paraburkholderia</taxon>
    </lineage>
</organism>
<keyword evidence="5 8" id="KW-0812">Transmembrane</keyword>
<proteinExistence type="inferred from homology"/>
<sequence>MLTVHGGGEVSGGSYRRPMTIIGMLYFVTGAISWLNGPLTVFVKLAFRLDDAQALLVTVVFYVPYFVFALPYASVLRRIGMKRGMAAGLGVMSIGALLFSQFVGLHSYPGVLSSLLVVGTGLSLMQAAYNPYVSVLGPIDSAARRVAAMGICNKTAGILAPYAFAALVMGGVGEFVKRVKAAPTPAAAQALLNDFAARLHWPYLMLSVVLVVMAVFVARSSLPDIKPSTANATMRNGETGGSIFAFPHLWLGVLCIFTYIGAEVLAGDAIGLYGQNLNLPLDETRHFTSYTLFAMLVGYLVGLSVVPRVVSQQRYLVISALLAVLLSVGAYASQGYAAIALIAALGFAHAMMWPAIFPLAIRGLGRFTETGSALLIMGIVGGAVMPQLFAHLKRLYDFQLVYMVLTVSCYLYIMYYGLRGHAVGTRLSSITASSLSQPEAAGNSRALRPGWLARHGMASHRRRGNRP</sequence>
<dbReference type="InterPro" id="IPR011701">
    <property type="entry name" value="MFS"/>
</dbReference>
<dbReference type="GO" id="GO:0005354">
    <property type="term" value="F:galactose transmembrane transporter activity"/>
    <property type="evidence" value="ECO:0007669"/>
    <property type="project" value="InterPro"/>
</dbReference>
<dbReference type="InterPro" id="IPR050375">
    <property type="entry name" value="MFS_TsgA-like"/>
</dbReference>
<feature type="transmembrane region" description="Helical" evidence="8">
    <location>
        <begin position="243"/>
        <end position="267"/>
    </location>
</feature>
<dbReference type="Gene3D" id="1.20.1250.20">
    <property type="entry name" value="MFS general substrate transporter like domains"/>
    <property type="match status" value="2"/>
</dbReference>
<dbReference type="Proteomes" id="UP000199706">
    <property type="component" value="Unassembled WGS sequence"/>
</dbReference>
<dbReference type="PANTHER" id="PTHR43702:SF12">
    <property type="entry name" value="N-ACETYL GLUCOSAMINE TRANSPORTER NAGP"/>
    <property type="match status" value="1"/>
</dbReference>
<feature type="transmembrane region" description="Helical" evidence="8">
    <location>
        <begin position="398"/>
        <end position="418"/>
    </location>
</feature>
<feature type="transmembrane region" description="Helical" evidence="8">
    <location>
        <begin position="53"/>
        <end position="73"/>
    </location>
</feature>
<dbReference type="EMBL" id="FNCJ01000016">
    <property type="protein sequence ID" value="SDI05639.1"/>
    <property type="molecule type" value="Genomic_DNA"/>
</dbReference>
<feature type="transmembrane region" description="Helical" evidence="8">
    <location>
        <begin position="24"/>
        <end position="47"/>
    </location>
</feature>
<feature type="transmembrane region" description="Helical" evidence="8">
    <location>
        <begin position="111"/>
        <end position="130"/>
    </location>
</feature>
<dbReference type="GO" id="GO:1904659">
    <property type="term" value="P:D-glucose transmembrane transport"/>
    <property type="evidence" value="ECO:0007669"/>
    <property type="project" value="InterPro"/>
</dbReference>
<evidence type="ECO:0000256" key="5">
    <source>
        <dbReference type="ARBA" id="ARBA00022692"/>
    </source>
</evidence>
<evidence type="ECO:0000313" key="9">
    <source>
        <dbReference type="EMBL" id="SDI05639.1"/>
    </source>
</evidence>
<keyword evidence="4" id="KW-1003">Cell membrane</keyword>